<protein>
    <submittedName>
        <fullName evidence="2">Nuclear transport factor 2 family protein</fullName>
    </submittedName>
</protein>
<dbReference type="InterPro" id="IPR032710">
    <property type="entry name" value="NTF2-like_dom_sf"/>
</dbReference>
<dbReference type="AlphaFoldDB" id="A0A937FY25"/>
<accession>A0A937FY25</accession>
<dbReference type="Gene3D" id="3.10.450.50">
    <property type="match status" value="1"/>
</dbReference>
<organism evidence="2 3">
    <name type="scientific">Fulvivirga marina</name>
    <dbReference type="NCBI Taxonomy" id="2494733"/>
    <lineage>
        <taxon>Bacteria</taxon>
        <taxon>Pseudomonadati</taxon>
        <taxon>Bacteroidota</taxon>
        <taxon>Cytophagia</taxon>
        <taxon>Cytophagales</taxon>
        <taxon>Fulvivirgaceae</taxon>
        <taxon>Fulvivirga</taxon>
    </lineage>
</organism>
<reference evidence="2" key="1">
    <citation type="submission" date="2021-01" db="EMBL/GenBank/DDBJ databases">
        <title>Fulvivirga kasyanovii gen. nov., sp nov., a novel member of the phylum Bacteroidetes isolated from seawater in a mussel farm.</title>
        <authorList>
            <person name="Zhao L.-H."/>
            <person name="Wang Z.-J."/>
        </authorList>
    </citation>
    <scope>NUCLEOTIDE SEQUENCE</scope>
    <source>
        <strain evidence="2">29W222</strain>
    </source>
</reference>
<dbReference type="RefSeq" id="WP_202857796.1">
    <property type="nucleotide sequence ID" value="NZ_JAEUGD010000059.1"/>
</dbReference>
<dbReference type="InterPro" id="IPR037401">
    <property type="entry name" value="SnoaL-like"/>
</dbReference>
<sequence>MRNFTEREQVVETVNRLFYYTDFQQWEKLIKEVFAEEVILDMTSLGAPAIETLTGKQICEMWKEGFKELDAIHHQSGNYIIDIEGDIASVKAYAIASHYKKNATKGTTREFIGSYDFRLVKFKNNWKIDRFTFNLKYMTGNTELN</sequence>
<dbReference type="Proteomes" id="UP000614216">
    <property type="component" value="Unassembled WGS sequence"/>
</dbReference>
<keyword evidence="3" id="KW-1185">Reference proteome</keyword>
<dbReference type="EMBL" id="JAEUGD010000059">
    <property type="protein sequence ID" value="MBL6448254.1"/>
    <property type="molecule type" value="Genomic_DNA"/>
</dbReference>
<gene>
    <name evidence="2" type="ORF">JMN32_18210</name>
</gene>
<evidence type="ECO:0000313" key="3">
    <source>
        <dbReference type="Proteomes" id="UP000614216"/>
    </source>
</evidence>
<dbReference type="Pfam" id="PF13577">
    <property type="entry name" value="SnoaL_4"/>
    <property type="match status" value="1"/>
</dbReference>
<feature type="domain" description="SnoaL-like" evidence="1">
    <location>
        <begin position="5"/>
        <end position="131"/>
    </location>
</feature>
<evidence type="ECO:0000313" key="2">
    <source>
        <dbReference type="EMBL" id="MBL6448254.1"/>
    </source>
</evidence>
<proteinExistence type="predicted"/>
<evidence type="ECO:0000259" key="1">
    <source>
        <dbReference type="Pfam" id="PF13577"/>
    </source>
</evidence>
<comment type="caution">
    <text evidence="2">The sequence shown here is derived from an EMBL/GenBank/DDBJ whole genome shotgun (WGS) entry which is preliminary data.</text>
</comment>
<name>A0A937FY25_9BACT</name>
<dbReference type="SUPFAM" id="SSF54427">
    <property type="entry name" value="NTF2-like"/>
    <property type="match status" value="1"/>
</dbReference>